<dbReference type="InterPro" id="IPR044855">
    <property type="entry name" value="CoA-Trfase_III_dom3_sf"/>
</dbReference>
<dbReference type="InterPro" id="IPR003673">
    <property type="entry name" value="CoA-Trfase_fam_III"/>
</dbReference>
<dbReference type="Gene3D" id="3.40.50.10540">
    <property type="entry name" value="Crotonobetainyl-coa:carnitine coa-transferase, domain 1"/>
    <property type="match status" value="2"/>
</dbReference>
<protein>
    <submittedName>
        <fullName evidence="4">CoA-transferase</fullName>
    </submittedName>
</protein>
<sequence>MNLPLNRVRVLDLTDGLGESCGRYLADLGAEVIRIEQPGGSLSRAAEPVVDGVSIPFALRNANKLAITADLATETGRERLRELAGTADILVESQPPGRLSGLGVGPAEIRSVATGLVWVSISGFGQDGPYRDWQATEPVLYALSGVLSRSGAPGAEPLLPPAGLIEESVGVHAAWAALLAYHHRLDTGHGDTVDVSAFEAIVHGFDPGFGTQGSAAAGRSEDFPRGRPDAANFYPVFPCRDGHVRICMLAKRQWRAMFEWLGAPAEFADPKYDTIPARFAAADTLHPLIEKLFAEYTQSELVAEGSRRGVPVGGVHTLTEVLGTEQFAVSGVLADAEIACGLRARVPSGYVSLDGRRAGFRTRAPEPGEHDTREFPRTARDITADRARPTRAATTTGDLAAAPLVRSARHDTGAGDPAAAPLAGLRVLDLGVIVFGAELSRQFADYGADVIKIENANFPDGLRQSRRGSALAASVAWGHRNKRSLGLDLRSTDGSAVFRRLAAGADVILANFKPGTLASMGLSYDVLAEINPRLVISESSAFGSTGPWRARLGYGPLVRASCGVSALWRYPDDAELLCDGQTVYPDHIAAQVTAVAVLATLIGRRHTGHGAHIEVAQADTALVHLGTQLVTEALCAGTVTAPGNADPYAAPSGVYACAGDDEWCVVTVRDDHQWAALCGVLDRPDLRSDDRFSTAAHRIANRSEVDRLLAAWLRDRDPQEAAAELQAAGVPAGAMLRLPQLLTDPHLTARATYTRVEHDLLPMSLPAVARAAVFTGIADPPTRQAPLAGEHTREICAELGMVSAEIDVLIGAGVLQPVATGTAPNRSLRP</sequence>
<dbReference type="AlphaFoldDB" id="A0A917RNY2"/>
<comment type="similarity">
    <text evidence="1">Belongs to the CoA-transferase III family.</text>
</comment>
<evidence type="ECO:0000313" key="5">
    <source>
        <dbReference type="Proteomes" id="UP000638263"/>
    </source>
</evidence>
<keyword evidence="5" id="KW-1185">Reference proteome</keyword>
<dbReference type="EMBL" id="BMMH01000006">
    <property type="protein sequence ID" value="GGL16784.1"/>
    <property type="molecule type" value="Genomic_DNA"/>
</dbReference>
<name>A0A917RNY2_9NOCA</name>
<dbReference type="RefSeq" id="WP_062999800.1">
    <property type="nucleotide sequence ID" value="NZ_BMMH01000006.1"/>
</dbReference>
<dbReference type="Proteomes" id="UP000638263">
    <property type="component" value="Unassembled WGS sequence"/>
</dbReference>
<organism evidence="4 5">
    <name type="scientific">Nocardia jinanensis</name>
    <dbReference type="NCBI Taxonomy" id="382504"/>
    <lineage>
        <taxon>Bacteria</taxon>
        <taxon>Bacillati</taxon>
        <taxon>Actinomycetota</taxon>
        <taxon>Actinomycetes</taxon>
        <taxon>Mycobacteriales</taxon>
        <taxon>Nocardiaceae</taxon>
        <taxon>Nocardia</taxon>
    </lineage>
</organism>
<dbReference type="PANTHER" id="PTHR48228:SF6">
    <property type="entry name" value="L-CARNITINE COA-TRANSFERASE"/>
    <property type="match status" value="1"/>
</dbReference>
<evidence type="ECO:0000313" key="4">
    <source>
        <dbReference type="EMBL" id="GGL16784.1"/>
    </source>
</evidence>
<dbReference type="PANTHER" id="PTHR48228">
    <property type="entry name" value="SUCCINYL-COA--D-CITRAMALATE COA-TRANSFERASE"/>
    <property type="match status" value="1"/>
</dbReference>
<dbReference type="GO" id="GO:0016740">
    <property type="term" value="F:transferase activity"/>
    <property type="evidence" value="ECO:0007669"/>
    <property type="project" value="UniProtKB-KW"/>
</dbReference>
<dbReference type="SUPFAM" id="SSF89796">
    <property type="entry name" value="CoA-transferase family III (CaiB/BaiF)"/>
    <property type="match status" value="2"/>
</dbReference>
<proteinExistence type="inferred from homology"/>
<gene>
    <name evidence="4" type="ORF">GCM10011588_34340</name>
</gene>
<dbReference type="Gene3D" id="3.30.1540.10">
    <property type="entry name" value="formyl-coa transferase, domain 3"/>
    <property type="match status" value="2"/>
</dbReference>
<dbReference type="InterPro" id="IPR050509">
    <property type="entry name" value="CoA-transferase_III"/>
</dbReference>
<evidence type="ECO:0000256" key="1">
    <source>
        <dbReference type="ARBA" id="ARBA00008383"/>
    </source>
</evidence>
<dbReference type="InterPro" id="IPR023606">
    <property type="entry name" value="CoA-Trfase_III_dom_1_sf"/>
</dbReference>
<evidence type="ECO:0000256" key="3">
    <source>
        <dbReference type="SAM" id="MobiDB-lite"/>
    </source>
</evidence>
<feature type="region of interest" description="Disordered" evidence="3">
    <location>
        <begin position="361"/>
        <end position="393"/>
    </location>
</feature>
<evidence type="ECO:0000256" key="2">
    <source>
        <dbReference type="ARBA" id="ARBA00022679"/>
    </source>
</evidence>
<reference evidence="4" key="1">
    <citation type="journal article" date="2014" name="Int. J. Syst. Evol. Microbiol.">
        <title>Complete genome sequence of Corynebacterium casei LMG S-19264T (=DSM 44701T), isolated from a smear-ripened cheese.</title>
        <authorList>
            <consortium name="US DOE Joint Genome Institute (JGI-PGF)"/>
            <person name="Walter F."/>
            <person name="Albersmeier A."/>
            <person name="Kalinowski J."/>
            <person name="Ruckert C."/>
        </authorList>
    </citation>
    <scope>NUCLEOTIDE SEQUENCE</scope>
    <source>
        <strain evidence="4">CGMCC 4.3508</strain>
    </source>
</reference>
<comment type="caution">
    <text evidence="4">The sequence shown here is derived from an EMBL/GenBank/DDBJ whole genome shotgun (WGS) entry which is preliminary data.</text>
</comment>
<dbReference type="Pfam" id="PF02515">
    <property type="entry name" value="CoA_transf_3"/>
    <property type="match status" value="2"/>
</dbReference>
<reference evidence="4" key="2">
    <citation type="submission" date="2020-09" db="EMBL/GenBank/DDBJ databases">
        <authorList>
            <person name="Sun Q."/>
            <person name="Zhou Y."/>
        </authorList>
    </citation>
    <scope>NUCLEOTIDE SEQUENCE</scope>
    <source>
        <strain evidence="4">CGMCC 4.3508</strain>
    </source>
</reference>
<accession>A0A917RNY2</accession>
<feature type="compositionally biased region" description="Basic and acidic residues" evidence="3">
    <location>
        <begin position="363"/>
        <end position="388"/>
    </location>
</feature>
<keyword evidence="2" id="KW-0808">Transferase</keyword>